<accession>A0A964UKR0</accession>
<feature type="transmembrane region" description="Helical" evidence="1">
    <location>
        <begin position="35"/>
        <end position="56"/>
    </location>
</feature>
<organism evidence="2 3">
    <name type="scientific">Streptomyces boluensis</name>
    <dbReference type="NCBI Taxonomy" id="1775135"/>
    <lineage>
        <taxon>Bacteria</taxon>
        <taxon>Bacillati</taxon>
        <taxon>Actinomycetota</taxon>
        <taxon>Actinomycetes</taxon>
        <taxon>Kitasatosporales</taxon>
        <taxon>Streptomycetaceae</taxon>
        <taxon>Streptomyces</taxon>
    </lineage>
</organism>
<evidence type="ECO:0000313" key="2">
    <source>
        <dbReference type="EMBL" id="NBE49880.1"/>
    </source>
</evidence>
<evidence type="ECO:0000256" key="1">
    <source>
        <dbReference type="SAM" id="Phobius"/>
    </source>
</evidence>
<feature type="transmembrane region" description="Helical" evidence="1">
    <location>
        <begin position="184"/>
        <end position="209"/>
    </location>
</feature>
<dbReference type="EMBL" id="JAAAHS010000001">
    <property type="protein sequence ID" value="NBE49880.1"/>
    <property type="molecule type" value="Genomic_DNA"/>
</dbReference>
<keyword evidence="1" id="KW-1133">Transmembrane helix</keyword>
<dbReference type="AlphaFoldDB" id="A0A964UKR0"/>
<gene>
    <name evidence="2" type="ORF">GUY60_00245</name>
</gene>
<evidence type="ECO:0000313" key="3">
    <source>
        <dbReference type="Proteomes" id="UP000598297"/>
    </source>
</evidence>
<keyword evidence="1" id="KW-0812">Transmembrane</keyword>
<feature type="transmembrane region" description="Helical" evidence="1">
    <location>
        <begin position="68"/>
        <end position="90"/>
    </location>
</feature>
<feature type="transmembrane region" description="Helical" evidence="1">
    <location>
        <begin position="145"/>
        <end position="164"/>
    </location>
</feature>
<dbReference type="NCBIfam" id="NF038065">
    <property type="entry name" value="Pr6Pr"/>
    <property type="match status" value="1"/>
</dbReference>
<name>A0A964UKR0_9ACTN</name>
<protein>
    <submittedName>
        <fullName evidence="2">Integral membrane regulator</fullName>
    </submittedName>
</protein>
<dbReference type="InterPro" id="IPR049713">
    <property type="entry name" value="Pr6Pr-like"/>
</dbReference>
<feature type="transmembrane region" description="Helical" evidence="1">
    <location>
        <begin position="110"/>
        <end position="133"/>
    </location>
</feature>
<keyword evidence="3" id="KW-1185">Reference proteome</keyword>
<dbReference type="Proteomes" id="UP000598297">
    <property type="component" value="Unassembled WGS sequence"/>
</dbReference>
<keyword evidence="1" id="KW-0472">Membrane</keyword>
<sequence length="232" mass="24717">MRRPPVRRPLVAGACALIALAAATGIVIDLFLGSPLRVLSYFTIQSNVLVAAVLAASAHRAWTGRPALAPWITAGTTLFISITGLVYHLVLANSASDFATTDGPETLTGLHAAANDLLHTVTPIGTALIWLLLTHPGGLRPRHSGLWMLYPLAYLIFALTRGALLPPGSVARYPYPFVDVEQHGYAAILGNSVLFGLVFYALALAIVGLDRIRPTLRPRENRISSTGDGPLK</sequence>
<comment type="caution">
    <text evidence="2">The sequence shown here is derived from an EMBL/GenBank/DDBJ whole genome shotgun (WGS) entry which is preliminary data.</text>
</comment>
<proteinExistence type="predicted"/>
<dbReference type="OrthoDB" id="9809977at2"/>
<reference evidence="2" key="1">
    <citation type="submission" date="2020-01" db="EMBL/GenBank/DDBJ databases">
        <title>Whole-genome analyses of novel actinobacteria.</title>
        <authorList>
            <person name="Sahin N."/>
        </authorList>
    </citation>
    <scope>NUCLEOTIDE SEQUENCE</scope>
    <source>
        <strain evidence="2">YC537</strain>
    </source>
</reference>